<proteinExistence type="predicted"/>
<reference evidence="1" key="2">
    <citation type="submission" date="2013-04" db="UniProtKB">
        <authorList>
            <consortium name="EnsemblPlants"/>
        </authorList>
    </citation>
    <scope>IDENTIFICATION</scope>
</reference>
<dbReference type="Proteomes" id="UP000006038">
    <property type="component" value="Chromosome 1"/>
</dbReference>
<reference evidence="1" key="1">
    <citation type="journal article" date="2013" name="Nat. Commun.">
        <title>Whole-genome sequencing of Oryza brachyantha reveals mechanisms underlying Oryza genome evolution.</title>
        <authorList>
            <person name="Chen J."/>
            <person name="Huang Q."/>
            <person name="Gao D."/>
            <person name="Wang J."/>
            <person name="Lang Y."/>
            <person name="Liu T."/>
            <person name="Li B."/>
            <person name="Bai Z."/>
            <person name="Luis Goicoechea J."/>
            <person name="Liang C."/>
            <person name="Chen C."/>
            <person name="Zhang W."/>
            <person name="Sun S."/>
            <person name="Liao Y."/>
            <person name="Zhang X."/>
            <person name="Yang L."/>
            <person name="Song C."/>
            <person name="Wang M."/>
            <person name="Shi J."/>
            <person name="Liu G."/>
            <person name="Liu J."/>
            <person name="Zhou H."/>
            <person name="Zhou W."/>
            <person name="Yu Q."/>
            <person name="An N."/>
            <person name="Chen Y."/>
            <person name="Cai Q."/>
            <person name="Wang B."/>
            <person name="Liu B."/>
            <person name="Min J."/>
            <person name="Huang Y."/>
            <person name="Wu H."/>
            <person name="Li Z."/>
            <person name="Zhang Y."/>
            <person name="Yin Y."/>
            <person name="Song W."/>
            <person name="Jiang J."/>
            <person name="Jackson S.A."/>
            <person name="Wing R.A."/>
            <person name="Wang J."/>
            <person name="Chen M."/>
        </authorList>
    </citation>
    <scope>NUCLEOTIDE SEQUENCE [LARGE SCALE GENOMIC DNA]</scope>
    <source>
        <strain evidence="1">cv. IRGC 101232</strain>
    </source>
</reference>
<organism evidence="1">
    <name type="scientific">Oryza brachyantha</name>
    <name type="common">malo sina</name>
    <dbReference type="NCBI Taxonomy" id="4533"/>
    <lineage>
        <taxon>Eukaryota</taxon>
        <taxon>Viridiplantae</taxon>
        <taxon>Streptophyta</taxon>
        <taxon>Embryophyta</taxon>
        <taxon>Tracheophyta</taxon>
        <taxon>Spermatophyta</taxon>
        <taxon>Magnoliopsida</taxon>
        <taxon>Liliopsida</taxon>
        <taxon>Poales</taxon>
        <taxon>Poaceae</taxon>
        <taxon>BOP clade</taxon>
        <taxon>Oryzoideae</taxon>
        <taxon>Oryzeae</taxon>
        <taxon>Oryzinae</taxon>
        <taxon>Oryza</taxon>
    </lineage>
</organism>
<dbReference type="AlphaFoldDB" id="J3KZC0"/>
<dbReference type="HOGENOM" id="CLU_2853305_0_0_1"/>
<sequence length="65" mass="7644">MKLLLNSERWTSKKHIFIHCSNYYRGREETYSGEGMRQFTEATKTSSSKSYTLSCTSRTTPNQFH</sequence>
<evidence type="ECO:0000313" key="1">
    <source>
        <dbReference type="EnsemblPlants" id="OB01G23260.1"/>
    </source>
</evidence>
<evidence type="ECO:0000313" key="2">
    <source>
        <dbReference type="Proteomes" id="UP000006038"/>
    </source>
</evidence>
<keyword evidence="2" id="KW-1185">Reference proteome</keyword>
<name>J3KZC0_ORYBR</name>
<protein>
    <submittedName>
        <fullName evidence="1">Uncharacterized protein</fullName>
    </submittedName>
</protein>
<dbReference type="EnsemblPlants" id="OB01G23260.1">
    <property type="protein sequence ID" value="OB01G23260.1"/>
    <property type="gene ID" value="OB01G23260"/>
</dbReference>
<accession>J3KZC0</accession>
<dbReference type="Gramene" id="OB01G23260.1">
    <property type="protein sequence ID" value="OB01G23260.1"/>
    <property type="gene ID" value="OB01G23260"/>
</dbReference>